<gene>
    <name evidence="2" type="ORF">MPNT_40117</name>
</gene>
<keyword evidence="3" id="KW-1185">Reference proteome</keyword>
<proteinExistence type="predicted"/>
<dbReference type="SUPFAM" id="SSF52833">
    <property type="entry name" value="Thioredoxin-like"/>
    <property type="match status" value="1"/>
</dbReference>
<dbReference type="PROSITE" id="PS51354">
    <property type="entry name" value="GLUTAREDOXIN_2"/>
    <property type="match status" value="1"/>
</dbReference>
<dbReference type="EMBL" id="CAJNOB010000034">
    <property type="protein sequence ID" value="CAF0701041.1"/>
    <property type="molecule type" value="Genomic_DNA"/>
</dbReference>
<comment type="caution">
    <text evidence="2">The sequence shown here is derived from an EMBL/GenBank/DDBJ whole genome shotgun (WGS) entry which is preliminary data.</text>
</comment>
<dbReference type="InterPro" id="IPR011767">
    <property type="entry name" value="GLR_AS"/>
</dbReference>
<dbReference type="Gene3D" id="3.40.30.10">
    <property type="entry name" value="Glutaredoxin"/>
    <property type="match status" value="1"/>
</dbReference>
<sequence>MLGFPMLESMARVVLYVRTGCPWCAEVEKILDRYGLSYDRVDILRNPQGGRRLAKMIGKAKTPALEWDDEVLAAFSEAELKSFLELRGIV</sequence>
<dbReference type="Pfam" id="PF00462">
    <property type="entry name" value="Glutaredoxin"/>
    <property type="match status" value="1"/>
</dbReference>
<dbReference type="AlphaFoldDB" id="A0A8J2BKW1"/>
<dbReference type="InterPro" id="IPR036249">
    <property type="entry name" value="Thioredoxin-like_sf"/>
</dbReference>
<evidence type="ECO:0000313" key="2">
    <source>
        <dbReference type="EMBL" id="CAF0701041.1"/>
    </source>
</evidence>
<dbReference type="PROSITE" id="PS00195">
    <property type="entry name" value="GLUTAREDOXIN_1"/>
    <property type="match status" value="1"/>
</dbReference>
<accession>A0A8J2BKW1</accession>
<dbReference type="InterPro" id="IPR002109">
    <property type="entry name" value="Glutaredoxin"/>
</dbReference>
<organism evidence="2 3">
    <name type="scientific">Candidatus Methylacidithermus pantelleriae</name>
    <dbReference type="NCBI Taxonomy" id="2744239"/>
    <lineage>
        <taxon>Bacteria</taxon>
        <taxon>Pseudomonadati</taxon>
        <taxon>Verrucomicrobiota</taxon>
        <taxon>Methylacidiphilae</taxon>
        <taxon>Methylacidiphilales</taxon>
        <taxon>Methylacidiphilaceae</taxon>
        <taxon>Candidatus Methylacidithermus</taxon>
    </lineage>
</organism>
<feature type="domain" description="Glutaredoxin" evidence="1">
    <location>
        <begin position="13"/>
        <end position="70"/>
    </location>
</feature>
<evidence type="ECO:0000313" key="3">
    <source>
        <dbReference type="Proteomes" id="UP000663859"/>
    </source>
</evidence>
<evidence type="ECO:0000259" key="1">
    <source>
        <dbReference type="Pfam" id="PF00462"/>
    </source>
</evidence>
<name>A0A8J2BKW1_9BACT</name>
<dbReference type="Proteomes" id="UP000663859">
    <property type="component" value="Unassembled WGS sequence"/>
</dbReference>
<protein>
    <recommendedName>
        <fullName evidence="1">Glutaredoxin domain-containing protein</fullName>
    </recommendedName>
</protein>
<reference evidence="2" key="1">
    <citation type="submission" date="2021-02" db="EMBL/GenBank/DDBJ databases">
        <authorList>
            <person name="Cremers G."/>
            <person name="Picone N."/>
        </authorList>
    </citation>
    <scope>NUCLEOTIDE SEQUENCE</scope>
    <source>
        <strain evidence="2">PQ17</strain>
    </source>
</reference>
<dbReference type="CDD" id="cd02976">
    <property type="entry name" value="NrdH"/>
    <property type="match status" value="1"/>
</dbReference>